<dbReference type="Proteomes" id="UP000005627">
    <property type="component" value="Chromosome 4"/>
</dbReference>
<reference evidence="3 4" key="1">
    <citation type="journal article" date="2011" name="Proc. Natl. Acad. Sci. U.S.A.">
        <title>Evolutionary erosion of yeast sex chromosomes by mating-type switching accidents.</title>
        <authorList>
            <person name="Gordon J.L."/>
            <person name="Armisen D."/>
            <person name="Proux-Wera E."/>
            <person name="Oheigeartaigh S.S."/>
            <person name="Byrne K.P."/>
            <person name="Wolfe K.H."/>
        </authorList>
    </citation>
    <scope>NUCLEOTIDE SEQUENCE [LARGE SCALE GENOMIC DNA]</scope>
    <source>
        <strain evidence="4">ATCC 10662 / CBS 1146 / NBRC 0425 / NCYC 2629 / NRRL Y-866</strain>
    </source>
</reference>
<dbReference type="InterPro" id="IPR018843">
    <property type="entry name" value="Utp8_b-prop"/>
</dbReference>
<dbReference type="RefSeq" id="XP_003681352.1">
    <property type="nucleotide sequence ID" value="XM_003681304.1"/>
</dbReference>
<dbReference type="Pfam" id="PF10395">
    <property type="entry name" value="Utp8_b_propeller"/>
    <property type="match status" value="1"/>
</dbReference>
<dbReference type="GO" id="GO:0034511">
    <property type="term" value="F:U3 snoRNA binding"/>
    <property type="evidence" value="ECO:0007669"/>
    <property type="project" value="EnsemblFungi"/>
</dbReference>
<dbReference type="GO" id="GO:0000462">
    <property type="term" value="P:maturation of SSU-rRNA from tricistronic rRNA transcript (SSU-rRNA, 5.8S rRNA, LSU-rRNA)"/>
    <property type="evidence" value="ECO:0007669"/>
    <property type="project" value="EnsemblFungi"/>
</dbReference>
<dbReference type="STRING" id="1076872.G8ZU47"/>
<protein>
    <recommendedName>
        <fullName evidence="5">U3 small nucleolar RNA-associated protein 8</fullName>
    </recommendedName>
</protein>
<proteinExistence type="predicted"/>
<dbReference type="GO" id="GO:0045943">
    <property type="term" value="P:positive regulation of transcription by RNA polymerase I"/>
    <property type="evidence" value="ECO:0007669"/>
    <property type="project" value="EnsemblFungi"/>
</dbReference>
<dbReference type="GeneID" id="11503508"/>
<feature type="domain" description="Utp8 C-terminal" evidence="2">
    <location>
        <begin position="374"/>
        <end position="649"/>
    </location>
</feature>
<evidence type="ECO:0000313" key="3">
    <source>
        <dbReference type="EMBL" id="CCE92141.1"/>
    </source>
</evidence>
<gene>
    <name evidence="3" type="primary">TDEL0D05570</name>
    <name evidence="3" type="ORF">TDEL_0D05570</name>
</gene>
<dbReference type="InterPro" id="IPR053881">
    <property type="entry name" value="Utp8_C"/>
</dbReference>
<evidence type="ECO:0000313" key="4">
    <source>
        <dbReference type="Proteomes" id="UP000005627"/>
    </source>
</evidence>
<feature type="domain" description="Utp8 beta-propeller" evidence="1">
    <location>
        <begin position="1"/>
        <end position="366"/>
    </location>
</feature>
<evidence type="ECO:0000259" key="2">
    <source>
        <dbReference type="Pfam" id="PF22542"/>
    </source>
</evidence>
<dbReference type="Pfam" id="PF22542">
    <property type="entry name" value="Utp8_C"/>
    <property type="match status" value="1"/>
</dbReference>
<dbReference type="FunCoup" id="G8ZU47">
    <property type="interactions" value="357"/>
</dbReference>
<organism evidence="3 4">
    <name type="scientific">Torulaspora delbrueckii</name>
    <name type="common">Yeast</name>
    <name type="synonym">Candida colliculosa</name>
    <dbReference type="NCBI Taxonomy" id="4950"/>
    <lineage>
        <taxon>Eukaryota</taxon>
        <taxon>Fungi</taxon>
        <taxon>Dikarya</taxon>
        <taxon>Ascomycota</taxon>
        <taxon>Saccharomycotina</taxon>
        <taxon>Saccharomycetes</taxon>
        <taxon>Saccharomycetales</taxon>
        <taxon>Saccharomycetaceae</taxon>
        <taxon>Torulaspora</taxon>
    </lineage>
</organism>
<sequence>MPSLSQSFKLAVLPRVASLSNFAFQTNFLQVADDIEPTSNRITIGISESAISQYVLNPTPKLVLSIPIPSTNIVTACDVARSDEQEIWCYALQAGKVCTLNVASKVSHAENGVNSDDVLKVKVDDQAVGVHVNGKDKTIVVVLKNGLIQFYDFQLKLLHSLDVSYSDVSVTKFFTEGANDFLFILCSLPEDKVCFKLFELSLPNYNQVPIKELSSIILEDFSLATSKICYQSGRLYRLIGHEVLVYALPQCQLVQAVTLPMVQGADVISMKPISSNRILVTADNKIYLLNLTHNSILFQRELTHLKSFQLLKSAVIDSRVSSSLPNQKTFVIGVGTKHGKNPTSSLEIVNVDVGTGTLKDSLGKGFTVSNEPISQVLKPLFSDEDNEAEDEDNKFEHFDFNQIYQHLEKNKQSISSFDRIFLRELNIKREHYTELDRFICDRQFLSNVVHLILQNFQEEYPKALTFLLTHPLFPVDCTPKLLSRLREHPRLFKQAIVTCPNLPLQELLSELFSIENGELSLDISLRILQDYTTDMIKQEVRKLNKIDVQNFIEFVISSNDENAIRSSHQLFQLLSLVLDSIGLFALDGVLLDRLADYIQERVAIAERNSKLCHLLDDKQNSRGFAKSGAGSVGSTREAVPKYTVEYLDL</sequence>
<dbReference type="InParanoid" id="G8ZU47"/>
<name>G8ZU47_TORDE</name>
<evidence type="ECO:0008006" key="5">
    <source>
        <dbReference type="Google" id="ProtNLM"/>
    </source>
</evidence>
<dbReference type="EMBL" id="HE616745">
    <property type="protein sequence ID" value="CCE92141.1"/>
    <property type="molecule type" value="Genomic_DNA"/>
</dbReference>
<keyword evidence="4" id="KW-1185">Reference proteome</keyword>
<dbReference type="GO" id="GO:0034455">
    <property type="term" value="C:t-UTP complex"/>
    <property type="evidence" value="ECO:0007669"/>
    <property type="project" value="EnsemblFungi"/>
</dbReference>
<dbReference type="eggNOG" id="ENOG502QQ4S">
    <property type="taxonomic scope" value="Eukaryota"/>
</dbReference>
<evidence type="ECO:0000259" key="1">
    <source>
        <dbReference type="Pfam" id="PF10395"/>
    </source>
</evidence>
<dbReference type="GO" id="GO:0032040">
    <property type="term" value="C:small-subunit processome"/>
    <property type="evidence" value="ECO:0007669"/>
    <property type="project" value="EnsemblFungi"/>
</dbReference>
<dbReference type="GO" id="GO:0033553">
    <property type="term" value="C:rDNA heterochromatin"/>
    <property type="evidence" value="ECO:0007669"/>
    <property type="project" value="EnsemblFungi"/>
</dbReference>
<dbReference type="KEGG" id="tdl:TDEL_0D05570"/>
<dbReference type="GO" id="GO:0006409">
    <property type="term" value="P:tRNA export from nucleus"/>
    <property type="evidence" value="ECO:0007669"/>
    <property type="project" value="EnsemblFungi"/>
</dbReference>
<dbReference type="OrthoDB" id="4055624at2759"/>
<dbReference type="SUPFAM" id="SSF50978">
    <property type="entry name" value="WD40 repeat-like"/>
    <property type="match status" value="1"/>
</dbReference>
<dbReference type="AlphaFoldDB" id="G8ZU47"/>
<dbReference type="HOGENOM" id="CLU_024075_0_0_1"/>
<dbReference type="InterPro" id="IPR036322">
    <property type="entry name" value="WD40_repeat_dom_sf"/>
</dbReference>
<dbReference type="GO" id="GO:0000049">
    <property type="term" value="F:tRNA binding"/>
    <property type="evidence" value="ECO:0007669"/>
    <property type="project" value="EnsemblFungi"/>
</dbReference>
<accession>G8ZU47</accession>